<feature type="compositionally biased region" description="Polar residues" evidence="1">
    <location>
        <begin position="346"/>
        <end position="356"/>
    </location>
</feature>
<evidence type="ECO:0000256" key="3">
    <source>
        <dbReference type="SAM" id="SignalP"/>
    </source>
</evidence>
<dbReference type="InterPro" id="IPR038829">
    <property type="entry name" value="Leukosialin"/>
</dbReference>
<keyword evidence="2" id="KW-0812">Transmembrane</keyword>
<feature type="compositionally biased region" description="Basic and acidic residues" evidence="1">
    <location>
        <begin position="477"/>
        <end position="488"/>
    </location>
</feature>
<dbReference type="RefSeq" id="XP_008584768.1">
    <property type="nucleotide sequence ID" value="XM_008586546.1"/>
</dbReference>
<feature type="region of interest" description="Disordered" evidence="1">
    <location>
        <begin position="471"/>
        <end position="510"/>
    </location>
</feature>
<keyword evidence="3" id="KW-0732">Signal</keyword>
<keyword evidence="2" id="KW-1133">Transmembrane helix</keyword>
<feature type="compositionally biased region" description="Low complexity" evidence="1">
    <location>
        <begin position="496"/>
        <end position="510"/>
    </location>
</feature>
<feature type="compositionally biased region" description="Polar residues" evidence="1">
    <location>
        <begin position="277"/>
        <end position="288"/>
    </location>
</feature>
<feature type="chain" id="PRO_5047239580" evidence="3">
    <location>
        <begin position="21"/>
        <end position="510"/>
    </location>
</feature>
<reference evidence="5" key="1">
    <citation type="submission" date="2025-08" db="UniProtKB">
        <authorList>
            <consortium name="RefSeq"/>
        </authorList>
    </citation>
    <scope>IDENTIFICATION</scope>
</reference>
<feature type="compositionally biased region" description="Polar residues" evidence="1">
    <location>
        <begin position="295"/>
        <end position="324"/>
    </location>
</feature>
<evidence type="ECO:0000256" key="2">
    <source>
        <dbReference type="SAM" id="Phobius"/>
    </source>
</evidence>
<protein>
    <submittedName>
        <fullName evidence="5">Leukosialin</fullName>
    </submittedName>
</protein>
<feature type="compositionally biased region" description="Polar residues" evidence="1">
    <location>
        <begin position="245"/>
        <end position="270"/>
    </location>
</feature>
<feature type="compositionally biased region" description="Polar residues" evidence="1">
    <location>
        <begin position="174"/>
        <end position="213"/>
    </location>
</feature>
<dbReference type="Proteomes" id="UP000694923">
    <property type="component" value="Unplaced"/>
</dbReference>
<organism evidence="4 5">
    <name type="scientific">Galeopterus variegatus</name>
    <name type="common">Malayan flying lemur</name>
    <name type="synonym">Cynocephalus variegatus</name>
    <dbReference type="NCBI Taxonomy" id="482537"/>
    <lineage>
        <taxon>Eukaryota</taxon>
        <taxon>Metazoa</taxon>
        <taxon>Chordata</taxon>
        <taxon>Craniata</taxon>
        <taxon>Vertebrata</taxon>
        <taxon>Euteleostomi</taxon>
        <taxon>Mammalia</taxon>
        <taxon>Eutheria</taxon>
        <taxon>Euarchontoglires</taxon>
        <taxon>Dermoptera</taxon>
        <taxon>Cynocephalidae</taxon>
        <taxon>Galeopterus</taxon>
    </lineage>
</organism>
<name>A0ABM0RVX7_GALVR</name>
<dbReference type="PANTHER" id="PTHR35265:SF1">
    <property type="entry name" value="LEUKOSIALIN"/>
    <property type="match status" value="1"/>
</dbReference>
<feature type="region of interest" description="Disordered" evidence="1">
    <location>
        <begin position="238"/>
        <end position="356"/>
    </location>
</feature>
<feature type="signal peptide" evidence="3">
    <location>
        <begin position="1"/>
        <end position="20"/>
    </location>
</feature>
<dbReference type="PANTHER" id="PTHR35265">
    <property type="entry name" value="LEUKOSIALIN"/>
    <property type="match status" value="1"/>
</dbReference>
<feature type="compositionally biased region" description="Gly residues" evidence="1">
    <location>
        <begin position="427"/>
        <end position="443"/>
    </location>
</feature>
<keyword evidence="2" id="KW-0472">Membrane</keyword>
<keyword evidence="4" id="KW-1185">Reference proteome</keyword>
<proteinExistence type="predicted"/>
<gene>
    <name evidence="5" type="primary">SPN</name>
</gene>
<sequence>MSLSALSSLLFLALPYKVEGAGQDVLMGIKIDLEVSCAFTDHITFWEHYDIVRLLGERRGSQGKRGNLEGWGVPASFTDHITFWEHYDIVRLLGERSPCLLMPVALEMALFLLLFGGFWAQMVSPQSPEYMATLQTSPPGGSSASLVSDMPEALNLNSVTATGSAIRDPKVDSTGDQISTPLSTTDNEEQIGTSFSASTGPPEPTTSQEVSYKKSSVLLETSSDSAVPIAIGSHTVMGGHVTPSPLETSSGASGPPVTTATSALETSSGATGPPVITVTSALETSSGASGPPVITATSALETSSGASGPPVTTATNVLETSSGASGPPVTTAATTSRASGPPATPAMSTLPTANSHQGSKGMMLVAVLVALLVVLVLVVLLLLWRRWQKRRTGVLTLNGGGKPNGVVDAWAGPARVPDEEAVTAIAGGSGGHKGSGVPEGEGSGQRPLLTTFFGRRKSRQGSLALEELKCGSGSSFKGEEEPLVGREDGAEEEPAAEGPQAGEAATPPCS</sequence>
<dbReference type="GeneID" id="103602122"/>
<evidence type="ECO:0000313" key="5">
    <source>
        <dbReference type="RefSeq" id="XP_008584768.1"/>
    </source>
</evidence>
<evidence type="ECO:0000313" key="4">
    <source>
        <dbReference type="Proteomes" id="UP000694923"/>
    </source>
</evidence>
<feature type="region of interest" description="Disordered" evidence="1">
    <location>
        <begin position="427"/>
        <end position="448"/>
    </location>
</feature>
<evidence type="ECO:0000256" key="1">
    <source>
        <dbReference type="SAM" id="MobiDB-lite"/>
    </source>
</evidence>
<feature type="transmembrane region" description="Helical" evidence="2">
    <location>
        <begin position="361"/>
        <end position="384"/>
    </location>
</feature>
<accession>A0ABM0RVX7</accession>
<feature type="region of interest" description="Disordered" evidence="1">
    <location>
        <begin position="165"/>
        <end position="213"/>
    </location>
</feature>